<accession>M2RAA3</accession>
<dbReference type="OrthoDB" id="2804474at2759"/>
<proteinExistence type="predicted"/>
<dbReference type="HOGENOM" id="CLU_554321_0_0_1"/>
<keyword evidence="3" id="KW-1185">Reference proteome</keyword>
<dbReference type="Proteomes" id="UP000016930">
    <property type="component" value="Unassembled WGS sequence"/>
</dbReference>
<organism evidence="2 3">
    <name type="scientific">Ceriporiopsis subvermispora (strain B)</name>
    <name type="common">White-rot fungus</name>
    <name type="synonym">Gelatoporia subvermispora</name>
    <dbReference type="NCBI Taxonomy" id="914234"/>
    <lineage>
        <taxon>Eukaryota</taxon>
        <taxon>Fungi</taxon>
        <taxon>Dikarya</taxon>
        <taxon>Basidiomycota</taxon>
        <taxon>Agaricomycotina</taxon>
        <taxon>Agaricomycetes</taxon>
        <taxon>Polyporales</taxon>
        <taxon>Gelatoporiaceae</taxon>
        <taxon>Gelatoporia</taxon>
    </lineage>
</organism>
<feature type="compositionally biased region" description="Acidic residues" evidence="1">
    <location>
        <begin position="78"/>
        <end position="94"/>
    </location>
</feature>
<reference evidence="2 3" key="1">
    <citation type="journal article" date="2012" name="Proc. Natl. Acad. Sci. U.S.A.">
        <title>Comparative genomics of Ceriporiopsis subvermispora and Phanerochaete chrysosporium provide insight into selective ligninolysis.</title>
        <authorList>
            <person name="Fernandez-Fueyo E."/>
            <person name="Ruiz-Duenas F.J."/>
            <person name="Ferreira P."/>
            <person name="Floudas D."/>
            <person name="Hibbett D.S."/>
            <person name="Canessa P."/>
            <person name="Larrondo L.F."/>
            <person name="James T.Y."/>
            <person name="Seelenfreund D."/>
            <person name="Lobos S."/>
            <person name="Polanco R."/>
            <person name="Tello M."/>
            <person name="Honda Y."/>
            <person name="Watanabe T."/>
            <person name="Watanabe T."/>
            <person name="Ryu J.S."/>
            <person name="Kubicek C.P."/>
            <person name="Schmoll M."/>
            <person name="Gaskell J."/>
            <person name="Hammel K.E."/>
            <person name="St John F.J."/>
            <person name="Vanden Wymelenberg A."/>
            <person name="Sabat G."/>
            <person name="Splinter BonDurant S."/>
            <person name="Syed K."/>
            <person name="Yadav J.S."/>
            <person name="Doddapaneni H."/>
            <person name="Subramanian V."/>
            <person name="Lavin J.L."/>
            <person name="Oguiza J.A."/>
            <person name="Perez G."/>
            <person name="Pisabarro A.G."/>
            <person name="Ramirez L."/>
            <person name="Santoyo F."/>
            <person name="Master E."/>
            <person name="Coutinho P.M."/>
            <person name="Henrissat B."/>
            <person name="Lombard V."/>
            <person name="Magnuson J.K."/>
            <person name="Kuees U."/>
            <person name="Hori C."/>
            <person name="Igarashi K."/>
            <person name="Samejima M."/>
            <person name="Held B.W."/>
            <person name="Barry K.W."/>
            <person name="LaButti K.M."/>
            <person name="Lapidus A."/>
            <person name="Lindquist E.A."/>
            <person name="Lucas S.M."/>
            <person name="Riley R."/>
            <person name="Salamov A.A."/>
            <person name="Hoffmeister D."/>
            <person name="Schwenk D."/>
            <person name="Hadar Y."/>
            <person name="Yarden O."/>
            <person name="de Vries R.P."/>
            <person name="Wiebenga A."/>
            <person name="Stenlid J."/>
            <person name="Eastwood D."/>
            <person name="Grigoriev I.V."/>
            <person name="Berka R.M."/>
            <person name="Blanchette R.A."/>
            <person name="Kersten P."/>
            <person name="Martinez A.T."/>
            <person name="Vicuna R."/>
            <person name="Cullen D."/>
        </authorList>
    </citation>
    <scope>NUCLEOTIDE SEQUENCE [LARGE SCALE GENOMIC DNA]</scope>
    <source>
        <strain evidence="2 3">B</strain>
    </source>
</reference>
<name>M2RAA3_CERS8</name>
<dbReference type="EMBL" id="KB445800">
    <property type="protein sequence ID" value="EMD35372.1"/>
    <property type="molecule type" value="Genomic_DNA"/>
</dbReference>
<evidence type="ECO:0000256" key="1">
    <source>
        <dbReference type="SAM" id="MobiDB-lite"/>
    </source>
</evidence>
<dbReference type="AlphaFoldDB" id="M2RAA3"/>
<gene>
    <name evidence="2" type="ORF">CERSUDRAFT_96488</name>
</gene>
<protein>
    <recommendedName>
        <fullName evidence="4">F-box domain-containing protein</fullName>
    </recommendedName>
</protein>
<evidence type="ECO:0000313" key="2">
    <source>
        <dbReference type="EMBL" id="EMD35372.1"/>
    </source>
</evidence>
<evidence type="ECO:0008006" key="4">
    <source>
        <dbReference type="Google" id="ProtNLM"/>
    </source>
</evidence>
<sequence length="492" mass="56396">MEASYPAAVQMGFSVNLTPHSQTPRSFKRAGPRQYARNDMHVLRDEPWATQMTYLNTRLLEAMADQQRTGPPSSESDVSSDDDPDDDLGLDDEEDNHRADQQIQRAQQQPHTLWLVPGMTVQEVQKGFSSGTPQSQIKELRISGELRALVRGVVNHQWLDAFLPILHNLNSVRTLHLEELSWGHLSAAVRECLLSHFKYIDALWLEGVDFWNSWQFLNTLDAFHNLKDLDIHSVDFRLDNYTFSQVIRQWPLELTLAIGKFAWSRCLTRWVLGDRSRILLEEAYFDWRSTEGDLLVHFARALAPKIRRLVFHQHIHQATPEVDNIDPRLYLIGDEPEEARRSLTRLAAPPVEPSISHANARDLLKLPLERSWMEAIDAEIAWTNDPQDMLAVELLCTLISPQTTDFELLICMDGPLRFALLDWTALDAILAEVVGWPVGSRQPQLVLAWPFTQTADTYGTYALEGKLPRTVARGVFQLKTTTESRVWRHAFR</sequence>
<evidence type="ECO:0000313" key="3">
    <source>
        <dbReference type="Proteomes" id="UP000016930"/>
    </source>
</evidence>
<feature type="region of interest" description="Disordered" evidence="1">
    <location>
        <begin position="65"/>
        <end position="108"/>
    </location>
</feature>